<dbReference type="GeneID" id="20193179"/>
<reference evidence="1 2" key="2">
    <citation type="submission" date="2013-11" db="EMBL/GenBank/DDBJ databases">
        <title>The Genome Sequence of Phytophthora parasitica INRA-310.</title>
        <authorList>
            <consortium name="The Broad Institute Genomics Platform"/>
            <person name="Russ C."/>
            <person name="Tyler B."/>
            <person name="Panabieres F."/>
            <person name="Shan W."/>
            <person name="Tripathy S."/>
            <person name="Grunwald N."/>
            <person name="Machado M."/>
            <person name="Johnson C.S."/>
            <person name="Arredondo F."/>
            <person name="Hong C."/>
            <person name="Coffey M."/>
            <person name="Young S.K."/>
            <person name="Zeng Q."/>
            <person name="Gargeya S."/>
            <person name="Fitzgerald M."/>
            <person name="Abouelleil A."/>
            <person name="Alvarado L."/>
            <person name="Chapman S.B."/>
            <person name="Gainer-Dewar J."/>
            <person name="Goldberg J."/>
            <person name="Griggs A."/>
            <person name="Gujja S."/>
            <person name="Hansen M."/>
            <person name="Howarth C."/>
            <person name="Imamovic A."/>
            <person name="Ireland A."/>
            <person name="Larimer J."/>
            <person name="McCowan C."/>
            <person name="Murphy C."/>
            <person name="Pearson M."/>
            <person name="Poon T.W."/>
            <person name="Priest M."/>
            <person name="Roberts A."/>
            <person name="Saif S."/>
            <person name="Shea T."/>
            <person name="Sykes S."/>
            <person name="Wortman J."/>
            <person name="Nusbaum C."/>
            <person name="Birren B."/>
        </authorList>
    </citation>
    <scope>NUCLEOTIDE SEQUENCE [LARGE SCALE GENOMIC DNA]</scope>
    <source>
        <strain evidence="1 2">INRA-310</strain>
    </source>
</reference>
<dbReference type="RefSeq" id="XP_008916080.1">
    <property type="nucleotide sequence ID" value="XM_008917832.1"/>
</dbReference>
<reference evidence="2" key="1">
    <citation type="submission" date="2011-12" db="EMBL/GenBank/DDBJ databases">
        <authorList>
            <consortium name="The Broad Institute Genome Sequencing Platform"/>
            <person name="Russ C."/>
            <person name="Tyler B."/>
            <person name="Panabieres F."/>
            <person name="Shan W."/>
            <person name="Tripathy S."/>
            <person name="Grunwald N."/>
            <person name="Machado M."/>
            <person name="Young S.K."/>
            <person name="Zeng Q."/>
            <person name="Gargeya S."/>
            <person name="Fitzgerald M."/>
            <person name="Haas B."/>
            <person name="Abouelleil A."/>
            <person name="Alvarado L."/>
            <person name="Arachchi H.M."/>
            <person name="Berlin A."/>
            <person name="Chapman S.B."/>
            <person name="Gearin G."/>
            <person name="Goldberg J."/>
            <person name="Griggs A."/>
            <person name="Gujja S."/>
            <person name="Hansen M."/>
            <person name="Heiman D."/>
            <person name="Howarth C."/>
            <person name="Larimer J."/>
            <person name="Lui A."/>
            <person name="MacDonald P.J.P."/>
            <person name="McCowen C."/>
            <person name="Montmayeur A."/>
            <person name="Murphy C."/>
            <person name="Neiman D."/>
            <person name="Pearson M."/>
            <person name="Priest M."/>
            <person name="Roberts A."/>
            <person name="Saif S."/>
            <person name="Shea T."/>
            <person name="Sisk P."/>
            <person name="Stolte C."/>
            <person name="Sykes S."/>
            <person name="Wortman J."/>
            <person name="Nusbaum C."/>
            <person name="Birren B."/>
        </authorList>
    </citation>
    <scope>NUCLEOTIDE SEQUENCE [LARGE SCALE GENOMIC DNA]</scope>
    <source>
        <strain evidence="2">INRA-310</strain>
    </source>
</reference>
<dbReference type="EMBL" id="KI669678">
    <property type="protein sequence ID" value="ETM98629.1"/>
    <property type="molecule type" value="Genomic_DNA"/>
</dbReference>
<name>W2PF42_PHYN3</name>
<evidence type="ECO:0000313" key="2">
    <source>
        <dbReference type="Proteomes" id="UP000018817"/>
    </source>
</evidence>
<accession>W2PF42</accession>
<evidence type="ECO:0000313" key="1">
    <source>
        <dbReference type="EMBL" id="ETM98629.1"/>
    </source>
</evidence>
<gene>
    <name evidence="1" type="ORF">PPTG_24580</name>
</gene>
<protein>
    <submittedName>
        <fullName evidence="1">Uncharacterized protein</fullName>
    </submittedName>
</protein>
<dbReference type="VEuPathDB" id="FungiDB:PPTG_24580"/>
<organism evidence="1 2">
    <name type="scientific">Phytophthora nicotianae (strain INRA-310)</name>
    <name type="common">Phytophthora parasitica</name>
    <dbReference type="NCBI Taxonomy" id="761204"/>
    <lineage>
        <taxon>Eukaryota</taxon>
        <taxon>Sar</taxon>
        <taxon>Stramenopiles</taxon>
        <taxon>Oomycota</taxon>
        <taxon>Peronosporomycetes</taxon>
        <taxon>Peronosporales</taxon>
        <taxon>Peronosporaceae</taxon>
        <taxon>Phytophthora</taxon>
    </lineage>
</organism>
<dbReference type="OrthoDB" id="142828at2759"/>
<dbReference type="Proteomes" id="UP000018817">
    <property type="component" value="Unassembled WGS sequence"/>
</dbReference>
<dbReference type="AlphaFoldDB" id="W2PF42"/>
<dbReference type="OMA" id="IGRGQNI"/>
<proteinExistence type="predicted"/>
<sequence>MNPSIGRGQNILIADGEDSTTLLLCMGEALSKFEKEATDAQYEIFQLLLREV</sequence>